<evidence type="ECO:0000313" key="3">
    <source>
        <dbReference type="Proteomes" id="UP000031338"/>
    </source>
</evidence>
<name>A0A0B8Z8X9_9SPHN</name>
<sequence>MKLQATGFMVALAILTMVHSTEAQANPCSFPNGDQTTTAELIANIVVNNASCALPWRALKREVSDGRKRRSIERALEEVAKRDPKRSKAVRSQKATVAAAAGYPQEMLAIADANVLASPEDKSLPNMSCFVRGRYGFDVDHAMPFCNAAVAAGRPLWALVNRGRVELALGLFKEALADFDEALAKEGSSGHSMVVDARFGRGVARLKLGDSGGNEDLTAALKARPTVAADFADADIRP</sequence>
<evidence type="ECO:0008006" key="4">
    <source>
        <dbReference type="Google" id="ProtNLM"/>
    </source>
</evidence>
<dbReference type="AlphaFoldDB" id="A0A0B8Z8X9"/>
<keyword evidence="1" id="KW-0732">Signal</keyword>
<reference evidence="2 3" key="1">
    <citation type="submission" date="2014-10" db="EMBL/GenBank/DDBJ databases">
        <title>Draft genome sequence of Novosphingobium subterraneum DSM 12447.</title>
        <authorList>
            <person name="Gan H.M."/>
            <person name="Gan H.Y."/>
            <person name="Savka M.A."/>
        </authorList>
    </citation>
    <scope>NUCLEOTIDE SEQUENCE [LARGE SCALE GENOMIC DNA]</scope>
    <source>
        <strain evidence="2 3">DSM 12447</strain>
    </source>
</reference>
<dbReference type="Gene3D" id="1.25.40.10">
    <property type="entry name" value="Tetratricopeptide repeat domain"/>
    <property type="match status" value="1"/>
</dbReference>
<dbReference type="EMBL" id="JRVC01000027">
    <property type="protein sequence ID" value="KHS42661.1"/>
    <property type="molecule type" value="Genomic_DNA"/>
</dbReference>
<dbReference type="InterPro" id="IPR011990">
    <property type="entry name" value="TPR-like_helical_dom_sf"/>
</dbReference>
<feature type="chain" id="PRO_5002127401" description="Tetratricopeptide repeat protein" evidence="1">
    <location>
        <begin position="26"/>
        <end position="238"/>
    </location>
</feature>
<protein>
    <recommendedName>
        <fullName evidence="4">Tetratricopeptide repeat protein</fullName>
    </recommendedName>
</protein>
<evidence type="ECO:0000313" key="2">
    <source>
        <dbReference type="EMBL" id="KHS42661.1"/>
    </source>
</evidence>
<proteinExistence type="predicted"/>
<evidence type="ECO:0000256" key="1">
    <source>
        <dbReference type="SAM" id="SignalP"/>
    </source>
</evidence>
<dbReference type="Proteomes" id="UP000031338">
    <property type="component" value="Unassembled WGS sequence"/>
</dbReference>
<dbReference type="SUPFAM" id="SSF48452">
    <property type="entry name" value="TPR-like"/>
    <property type="match status" value="1"/>
</dbReference>
<dbReference type="RefSeq" id="WP_156135893.1">
    <property type="nucleotide sequence ID" value="NZ_JRVC01000027.1"/>
</dbReference>
<feature type="signal peptide" evidence="1">
    <location>
        <begin position="1"/>
        <end position="25"/>
    </location>
</feature>
<accession>A0A0B8Z8X9</accession>
<dbReference type="STRING" id="48936.NJ75_04099"/>
<gene>
    <name evidence="2" type="ORF">NJ75_04099</name>
</gene>
<organism evidence="2 3">
    <name type="scientific">Novosphingobium subterraneum</name>
    <dbReference type="NCBI Taxonomy" id="48936"/>
    <lineage>
        <taxon>Bacteria</taxon>
        <taxon>Pseudomonadati</taxon>
        <taxon>Pseudomonadota</taxon>
        <taxon>Alphaproteobacteria</taxon>
        <taxon>Sphingomonadales</taxon>
        <taxon>Sphingomonadaceae</taxon>
        <taxon>Novosphingobium</taxon>
    </lineage>
</organism>
<comment type="caution">
    <text evidence="2">The sequence shown here is derived from an EMBL/GenBank/DDBJ whole genome shotgun (WGS) entry which is preliminary data.</text>
</comment>
<keyword evidence="3" id="KW-1185">Reference proteome</keyword>